<accession>A0A2I8VID5</accession>
<feature type="transmembrane region" description="Helical" evidence="6">
    <location>
        <begin position="248"/>
        <end position="271"/>
    </location>
</feature>
<feature type="transmembrane region" description="Helical" evidence="6">
    <location>
        <begin position="196"/>
        <end position="217"/>
    </location>
</feature>
<dbReference type="RefSeq" id="WP_103425385.1">
    <property type="nucleotide sequence ID" value="NZ_CP026309.1"/>
</dbReference>
<keyword evidence="8" id="KW-1185">Reference proteome</keyword>
<keyword evidence="3 6" id="KW-0812">Transmembrane</keyword>
<dbReference type="Pfam" id="PF02690">
    <property type="entry name" value="Na_Pi_cotrans"/>
    <property type="match status" value="1"/>
</dbReference>
<dbReference type="KEGG" id="srub:C2R22_08585"/>
<evidence type="ECO:0000256" key="6">
    <source>
        <dbReference type="SAM" id="Phobius"/>
    </source>
</evidence>
<dbReference type="GO" id="GO:0005886">
    <property type="term" value="C:plasma membrane"/>
    <property type="evidence" value="ECO:0007669"/>
    <property type="project" value="UniProtKB-SubCell"/>
</dbReference>
<feature type="transmembrane region" description="Helical" evidence="6">
    <location>
        <begin position="54"/>
        <end position="81"/>
    </location>
</feature>
<feature type="transmembrane region" description="Helical" evidence="6">
    <location>
        <begin position="283"/>
        <end position="303"/>
    </location>
</feature>
<evidence type="ECO:0000256" key="2">
    <source>
        <dbReference type="ARBA" id="ARBA00022475"/>
    </source>
</evidence>
<feature type="transmembrane region" description="Helical" evidence="6">
    <location>
        <begin position="351"/>
        <end position="368"/>
    </location>
</feature>
<evidence type="ECO:0000256" key="5">
    <source>
        <dbReference type="ARBA" id="ARBA00023136"/>
    </source>
</evidence>
<keyword evidence="5 6" id="KW-0472">Membrane</keyword>
<dbReference type="OrthoDB" id="187584at2157"/>
<feature type="transmembrane region" description="Helical" evidence="6">
    <location>
        <begin position="136"/>
        <end position="159"/>
    </location>
</feature>
<protein>
    <submittedName>
        <fullName evidence="7">Sodium:phosphate symporter</fullName>
    </submittedName>
</protein>
<evidence type="ECO:0000313" key="8">
    <source>
        <dbReference type="Proteomes" id="UP000236584"/>
    </source>
</evidence>
<name>A0A2I8VID5_9EURY</name>
<dbReference type="EMBL" id="CP026309">
    <property type="protein sequence ID" value="AUV81697.1"/>
    <property type="molecule type" value="Genomic_DNA"/>
</dbReference>
<dbReference type="GeneID" id="35592141"/>
<evidence type="ECO:0000256" key="4">
    <source>
        <dbReference type="ARBA" id="ARBA00022989"/>
    </source>
</evidence>
<feature type="transmembrane region" description="Helical" evidence="6">
    <location>
        <begin position="12"/>
        <end position="34"/>
    </location>
</feature>
<proteinExistence type="predicted"/>
<comment type="subcellular location">
    <subcellularLocation>
        <location evidence="1">Cell membrane</location>
        <topology evidence="1">Multi-pass membrane protein</topology>
    </subcellularLocation>
</comment>
<evidence type="ECO:0000256" key="1">
    <source>
        <dbReference type="ARBA" id="ARBA00004651"/>
    </source>
</evidence>
<evidence type="ECO:0000313" key="7">
    <source>
        <dbReference type="EMBL" id="AUV81697.1"/>
    </source>
</evidence>
<feature type="transmembrane region" description="Helical" evidence="6">
    <location>
        <begin position="93"/>
        <end position="116"/>
    </location>
</feature>
<dbReference type="GO" id="GO:0005436">
    <property type="term" value="F:sodium:phosphate symporter activity"/>
    <property type="evidence" value="ECO:0007669"/>
    <property type="project" value="InterPro"/>
</dbReference>
<dbReference type="InterPro" id="IPR003841">
    <property type="entry name" value="Na/Pi_transpt"/>
</dbReference>
<evidence type="ECO:0000256" key="3">
    <source>
        <dbReference type="ARBA" id="ARBA00022692"/>
    </source>
</evidence>
<feature type="transmembrane region" description="Helical" evidence="6">
    <location>
        <begin position="309"/>
        <end position="330"/>
    </location>
</feature>
<dbReference type="AlphaFoldDB" id="A0A2I8VID5"/>
<organism evidence="7 8">
    <name type="scientific">Salinigranum rubrum</name>
    <dbReference type="NCBI Taxonomy" id="755307"/>
    <lineage>
        <taxon>Archaea</taxon>
        <taxon>Methanobacteriati</taxon>
        <taxon>Methanobacteriota</taxon>
        <taxon>Stenosarchaea group</taxon>
        <taxon>Halobacteria</taxon>
        <taxon>Halobacteriales</taxon>
        <taxon>Haloferacaceae</taxon>
        <taxon>Salinigranum</taxon>
    </lineage>
</organism>
<dbReference type="Proteomes" id="UP000236584">
    <property type="component" value="Chromosome"/>
</dbReference>
<keyword evidence="2" id="KW-1003">Cell membrane</keyword>
<dbReference type="GO" id="GO:0044341">
    <property type="term" value="P:sodium-dependent phosphate transport"/>
    <property type="evidence" value="ECO:0007669"/>
    <property type="project" value="InterPro"/>
</dbReference>
<gene>
    <name evidence="7" type="ORF">C2R22_08585</name>
</gene>
<sequence length="369" mass="37315">MDRKDVRARIAALPTWAGVVATVLCFLFAVRLLGTATGALTPTLQRFVAANHVSALPALGTGWLVATLLGNETVVAAVSLSLHASGLLTASQLLLLVVGSRLGATGIVLVVGALDALRGRAVAAGTTVGVGSSLELGLLASGLTAVVYLPTAVGGYLLLRWLRVDSLDGVTAALGRGVAGHGVTVPTVFEPVAASVIEWVGAPLAAAGAVVLLFVSLDVADRVLDSVDGDRVRAWVTTGLDNRWRAGAVGFVVTALTTSVAFSLGIVVPLYSRGYLDRRETAPYVLGANVGTLADTLVVAMLLGDGGGVVAVVAVGVVASAITLVVLLALDPVVRAVSVGLDTVRRSPWHTVAALAGFLAVPAGFVVFG</sequence>
<reference evidence="7 8" key="1">
    <citation type="submission" date="2018-01" db="EMBL/GenBank/DDBJ databases">
        <title>Complete genome sequence of Salinigranum rubrum GX10T, an extremely halophilic archaeon isolated from a marine solar saltern.</title>
        <authorList>
            <person name="Han S."/>
        </authorList>
    </citation>
    <scope>NUCLEOTIDE SEQUENCE [LARGE SCALE GENOMIC DNA]</scope>
    <source>
        <strain evidence="7 8">GX10</strain>
    </source>
</reference>
<keyword evidence="4 6" id="KW-1133">Transmembrane helix</keyword>